<evidence type="ECO:0000256" key="2">
    <source>
        <dbReference type="ARBA" id="ARBA00001947"/>
    </source>
</evidence>
<dbReference type="InterPro" id="IPR036866">
    <property type="entry name" value="RibonucZ/Hydroxyglut_hydro"/>
</dbReference>
<feature type="domain" description="Metallo-beta-lactamase" evidence="12">
    <location>
        <begin position="88"/>
        <end position="273"/>
    </location>
</feature>
<keyword evidence="10" id="KW-0862">Zinc</keyword>
<dbReference type="GO" id="GO:0008270">
    <property type="term" value="F:zinc ion binding"/>
    <property type="evidence" value="ECO:0007669"/>
    <property type="project" value="InterPro"/>
</dbReference>
<evidence type="ECO:0000259" key="12">
    <source>
        <dbReference type="SMART" id="SM00849"/>
    </source>
</evidence>
<dbReference type="GO" id="GO:0017001">
    <property type="term" value="P:antibiotic catabolic process"/>
    <property type="evidence" value="ECO:0007669"/>
    <property type="project" value="InterPro"/>
</dbReference>
<comment type="similarity">
    <text evidence="4">Belongs to the metallo-beta-lactamase superfamily. Class-B beta-lactamase family.</text>
</comment>
<dbReference type="PANTHER" id="PTHR42951:SF22">
    <property type="entry name" value="METALLO BETA-LACTAMASE SUPERFAMILY LIPOPROTEIN"/>
    <property type="match status" value="1"/>
</dbReference>
<dbReference type="RefSeq" id="WP_115898411.1">
    <property type="nucleotide sequence ID" value="NZ_QUNG01000010.1"/>
</dbReference>
<dbReference type="InterPro" id="IPR001018">
    <property type="entry name" value="Beta-lactamase_class-B_CS"/>
</dbReference>
<comment type="subcellular location">
    <subcellularLocation>
        <location evidence="3">Periplasm</location>
    </subcellularLocation>
</comment>
<keyword evidence="14" id="KW-1185">Reference proteome</keyword>
<dbReference type="SMART" id="SM00849">
    <property type="entry name" value="Lactamase_B"/>
    <property type="match status" value="1"/>
</dbReference>
<evidence type="ECO:0000256" key="10">
    <source>
        <dbReference type="ARBA" id="ARBA00022833"/>
    </source>
</evidence>
<evidence type="ECO:0000256" key="1">
    <source>
        <dbReference type="ARBA" id="ARBA00001526"/>
    </source>
</evidence>
<evidence type="ECO:0000256" key="8">
    <source>
        <dbReference type="ARBA" id="ARBA00022764"/>
    </source>
</evidence>
<protein>
    <recommendedName>
        <fullName evidence="5">beta-lactamase</fullName>
        <ecNumber evidence="5">3.5.2.6</ecNumber>
    </recommendedName>
</protein>
<dbReference type="GO" id="GO:0008800">
    <property type="term" value="F:beta-lactamase activity"/>
    <property type="evidence" value="ECO:0007669"/>
    <property type="project" value="UniProtKB-EC"/>
</dbReference>
<evidence type="ECO:0000256" key="3">
    <source>
        <dbReference type="ARBA" id="ARBA00004418"/>
    </source>
</evidence>
<dbReference type="PANTHER" id="PTHR42951">
    <property type="entry name" value="METALLO-BETA-LACTAMASE DOMAIN-CONTAINING"/>
    <property type="match status" value="1"/>
</dbReference>
<proteinExistence type="inferred from homology"/>
<comment type="catalytic activity">
    <reaction evidence="1">
        <text>a beta-lactam + H2O = a substituted beta-amino acid</text>
        <dbReference type="Rhea" id="RHEA:20401"/>
        <dbReference type="ChEBI" id="CHEBI:15377"/>
        <dbReference type="ChEBI" id="CHEBI:35627"/>
        <dbReference type="ChEBI" id="CHEBI:140347"/>
        <dbReference type="EC" id="3.5.2.6"/>
    </reaction>
</comment>
<evidence type="ECO:0000256" key="4">
    <source>
        <dbReference type="ARBA" id="ARBA00005250"/>
    </source>
</evidence>
<evidence type="ECO:0000256" key="5">
    <source>
        <dbReference type="ARBA" id="ARBA00012865"/>
    </source>
</evidence>
<keyword evidence="7" id="KW-0732">Signal</keyword>
<dbReference type="Gene3D" id="3.60.15.10">
    <property type="entry name" value="Ribonuclease Z/Hydroxyacylglutathione hydrolase-like"/>
    <property type="match status" value="1"/>
</dbReference>
<keyword evidence="9" id="KW-0378">Hydrolase</keyword>
<dbReference type="GO" id="GO:0042597">
    <property type="term" value="C:periplasmic space"/>
    <property type="evidence" value="ECO:0007669"/>
    <property type="project" value="UniProtKB-SubCell"/>
</dbReference>
<dbReference type="SUPFAM" id="SSF56281">
    <property type="entry name" value="Metallo-hydrolase/oxidoreductase"/>
    <property type="match status" value="1"/>
</dbReference>
<dbReference type="OrthoDB" id="9815874at2"/>
<keyword evidence="11" id="KW-0046">Antibiotic resistance</keyword>
<dbReference type="Pfam" id="PF00753">
    <property type="entry name" value="Lactamase_B"/>
    <property type="match status" value="1"/>
</dbReference>
<evidence type="ECO:0000256" key="9">
    <source>
        <dbReference type="ARBA" id="ARBA00022801"/>
    </source>
</evidence>
<evidence type="ECO:0000256" key="6">
    <source>
        <dbReference type="ARBA" id="ARBA00022723"/>
    </source>
</evidence>
<dbReference type="EMBL" id="QUNG01000010">
    <property type="protein sequence ID" value="REG82121.1"/>
    <property type="molecule type" value="Genomic_DNA"/>
</dbReference>
<organism evidence="13 14">
    <name type="scientific">Marinomonas pollencensis</name>
    <dbReference type="NCBI Taxonomy" id="491954"/>
    <lineage>
        <taxon>Bacteria</taxon>
        <taxon>Pseudomonadati</taxon>
        <taxon>Pseudomonadota</taxon>
        <taxon>Gammaproteobacteria</taxon>
        <taxon>Oceanospirillales</taxon>
        <taxon>Oceanospirillaceae</taxon>
        <taxon>Marinomonas</taxon>
    </lineage>
</organism>
<comment type="cofactor">
    <cofactor evidence="2">
        <name>Zn(2+)</name>
        <dbReference type="ChEBI" id="CHEBI:29105"/>
    </cofactor>
</comment>
<evidence type="ECO:0000313" key="13">
    <source>
        <dbReference type="EMBL" id="REG82121.1"/>
    </source>
</evidence>
<evidence type="ECO:0000256" key="7">
    <source>
        <dbReference type="ARBA" id="ARBA00022729"/>
    </source>
</evidence>
<reference evidence="13 14" key="1">
    <citation type="submission" date="2018-08" db="EMBL/GenBank/DDBJ databases">
        <title>Genomic Encyclopedia of Type Strains, Phase III (KMG-III): the genomes of soil and plant-associated and newly described type strains.</title>
        <authorList>
            <person name="Whitman W."/>
        </authorList>
    </citation>
    <scope>NUCLEOTIDE SEQUENCE [LARGE SCALE GENOMIC DNA]</scope>
    <source>
        <strain evidence="13 14">CECT 7375</strain>
    </source>
</reference>
<keyword evidence="8" id="KW-0574">Periplasm</keyword>
<accession>A0A3E0DHP5</accession>
<sequence length="324" mass="35972">MSTVSIPVQATDLQTAEQLAQQGLVAGKNYPGLTNLCALDKPLKQAGAHSHKKNTRKMTDQAREKRAKAATVAPQQVFDNLYFVGNRQVASWVIRTSEGLIMIDAMNTNQQAKKIIIAGMESLGLDPNELRYLIITHAHGDHYGGQEYLTERFSPRLVMSEADWRELEKPKQEISNPRWGKAPTRDLSVDNGDTITLGDTRIQLAVTPGHTLGTLSLIFPVQDQGKPHMAALWGGTGLNFGPNAERLAMYSSSAEQFRLLAQENQVDVFLSNHPTRDNSLARMKQLNNRNHQQTHPFVDPDALQAFALLRDCSQAQLKKLQASQ</sequence>
<gene>
    <name evidence="13" type="ORF">DFP81_1106</name>
</gene>
<dbReference type="AlphaFoldDB" id="A0A3E0DHP5"/>
<dbReference type="Proteomes" id="UP000256542">
    <property type="component" value="Unassembled WGS sequence"/>
</dbReference>
<dbReference type="InterPro" id="IPR050855">
    <property type="entry name" value="NDM-1-like"/>
</dbReference>
<dbReference type="InterPro" id="IPR001279">
    <property type="entry name" value="Metallo-B-lactamas"/>
</dbReference>
<comment type="caution">
    <text evidence="13">The sequence shown here is derived from an EMBL/GenBank/DDBJ whole genome shotgun (WGS) entry which is preliminary data.</text>
</comment>
<evidence type="ECO:0000313" key="14">
    <source>
        <dbReference type="Proteomes" id="UP000256542"/>
    </source>
</evidence>
<name>A0A3E0DHP5_9GAMM</name>
<evidence type="ECO:0000256" key="11">
    <source>
        <dbReference type="ARBA" id="ARBA00023251"/>
    </source>
</evidence>
<dbReference type="GO" id="GO:0046677">
    <property type="term" value="P:response to antibiotic"/>
    <property type="evidence" value="ECO:0007669"/>
    <property type="project" value="UniProtKB-KW"/>
</dbReference>
<dbReference type="PROSITE" id="PS00743">
    <property type="entry name" value="BETA_LACTAMASE_B_1"/>
    <property type="match status" value="1"/>
</dbReference>
<dbReference type="EC" id="3.5.2.6" evidence="5"/>
<keyword evidence="6" id="KW-0479">Metal-binding</keyword>
<dbReference type="CDD" id="cd16280">
    <property type="entry name" value="metallo-hydrolase-like_MBL-fold"/>
    <property type="match status" value="1"/>
</dbReference>